<proteinExistence type="predicted"/>
<dbReference type="AlphaFoldDB" id="A0A1G2HQC9"/>
<dbReference type="Proteomes" id="UP000176855">
    <property type="component" value="Unassembled WGS sequence"/>
</dbReference>
<protein>
    <submittedName>
        <fullName evidence="1">Uncharacterized protein</fullName>
    </submittedName>
</protein>
<gene>
    <name evidence="1" type="ORF">A2730_01645</name>
</gene>
<reference evidence="1 2" key="1">
    <citation type="journal article" date="2016" name="Nat. Commun.">
        <title>Thousands of microbial genomes shed light on interconnected biogeochemical processes in an aquifer system.</title>
        <authorList>
            <person name="Anantharaman K."/>
            <person name="Brown C.T."/>
            <person name="Hug L.A."/>
            <person name="Sharon I."/>
            <person name="Castelle C.J."/>
            <person name="Probst A.J."/>
            <person name="Thomas B.C."/>
            <person name="Singh A."/>
            <person name="Wilkins M.J."/>
            <person name="Karaoz U."/>
            <person name="Brodie E.L."/>
            <person name="Williams K.H."/>
            <person name="Hubbard S.S."/>
            <person name="Banfield J.F."/>
        </authorList>
    </citation>
    <scope>NUCLEOTIDE SEQUENCE [LARGE SCALE GENOMIC DNA]</scope>
</reference>
<evidence type="ECO:0000313" key="1">
    <source>
        <dbReference type="EMBL" id="OGZ64653.1"/>
    </source>
</evidence>
<name>A0A1G2HQC9_9BACT</name>
<accession>A0A1G2HQC9</accession>
<comment type="caution">
    <text evidence="1">The sequence shown here is derived from an EMBL/GenBank/DDBJ whole genome shotgun (WGS) entry which is preliminary data.</text>
</comment>
<dbReference type="EMBL" id="MHOO01000003">
    <property type="protein sequence ID" value="OGZ64653.1"/>
    <property type="molecule type" value="Genomic_DNA"/>
</dbReference>
<sequence>MEKIFTFAVMLKVNFAGSLAWSPPLAAQTAENLDSEIALAISTIGTFNIIAKDFRKRPIL</sequence>
<evidence type="ECO:0000313" key="2">
    <source>
        <dbReference type="Proteomes" id="UP000176855"/>
    </source>
</evidence>
<organism evidence="1 2">
    <name type="scientific">Candidatus Staskawiczbacteria bacterium RIFCSPHIGHO2_01_FULL_39_25</name>
    <dbReference type="NCBI Taxonomy" id="1802202"/>
    <lineage>
        <taxon>Bacteria</taxon>
        <taxon>Candidatus Staskawicziibacteriota</taxon>
    </lineage>
</organism>